<protein>
    <submittedName>
        <fullName evidence="3">Glycoside hydrolase family 16 protein</fullName>
    </submittedName>
</protein>
<dbReference type="RefSeq" id="WP_129229423.1">
    <property type="nucleotide sequence ID" value="NZ_QYBB01000051.1"/>
</dbReference>
<gene>
    <name evidence="3" type="ORF">D3273_23770</name>
</gene>
<comment type="similarity">
    <text evidence="1">Belongs to the glycosyl hydrolase 16 family.</text>
</comment>
<dbReference type="GO" id="GO:0004553">
    <property type="term" value="F:hydrolase activity, hydrolyzing O-glycosyl compounds"/>
    <property type="evidence" value="ECO:0007669"/>
    <property type="project" value="InterPro"/>
</dbReference>
<evidence type="ECO:0000256" key="1">
    <source>
        <dbReference type="ARBA" id="ARBA00006865"/>
    </source>
</evidence>
<evidence type="ECO:0000259" key="2">
    <source>
        <dbReference type="PROSITE" id="PS51762"/>
    </source>
</evidence>
<sequence>MRAAATRWGAGLVALLAVGGLALGARVLASTPNVKPDGPALDLSGYQITFEDDFAKPDVVAHGPFSQHAPGMRWIAHTPWNGDFGEARFADPGPGGPFGFGPDGLTITALKQDDGHWRSGLICSVDRDGAGQQGFVQRYGYFEMRAKLPEGPGTWPAFWLVGTDKSNGSAEIDVMEYYGKFSDSFHTTLHIWKSKDGVNDDHVVLVPDRSLTQAYHDYGVRVGPDRMTFYLDHIQFLDVATPPAFRQPMYLLANLALGGGWAVDGLDSPAVMRIARIRAYRDMSGPP</sequence>
<name>A0A4Q2U077_9HYPH</name>
<dbReference type="EMBL" id="QYBB01000051">
    <property type="protein sequence ID" value="RYC29460.1"/>
    <property type="molecule type" value="Genomic_DNA"/>
</dbReference>
<dbReference type="CDD" id="cd08023">
    <property type="entry name" value="GH16_laminarinase_like"/>
    <property type="match status" value="1"/>
</dbReference>
<reference evidence="3 4" key="2">
    <citation type="submission" date="2019-02" db="EMBL/GenBank/DDBJ databases">
        <title>'Lichenibacterium ramalinii' gen. nov. sp. nov., 'Lichenibacterium minor' gen. nov. sp. nov.</title>
        <authorList>
            <person name="Pankratov T."/>
        </authorList>
    </citation>
    <scope>NUCLEOTIDE SEQUENCE [LARGE SCALE GENOMIC DNA]</scope>
    <source>
        <strain evidence="3 4">RmlP026</strain>
    </source>
</reference>
<dbReference type="OrthoDB" id="9809583at2"/>
<dbReference type="Pfam" id="PF00722">
    <property type="entry name" value="Glyco_hydro_16"/>
    <property type="match status" value="1"/>
</dbReference>
<dbReference type="AlphaFoldDB" id="A0A4Q2U077"/>
<dbReference type="PANTHER" id="PTHR10963">
    <property type="entry name" value="GLYCOSYL HYDROLASE-RELATED"/>
    <property type="match status" value="1"/>
</dbReference>
<dbReference type="Gene3D" id="2.60.120.200">
    <property type="match status" value="1"/>
</dbReference>
<reference evidence="3 4" key="1">
    <citation type="submission" date="2018-12" db="EMBL/GenBank/DDBJ databases">
        <authorList>
            <person name="Grouzdev D.S."/>
            <person name="Krutkina M.S."/>
        </authorList>
    </citation>
    <scope>NUCLEOTIDE SEQUENCE [LARGE SCALE GENOMIC DNA]</scope>
    <source>
        <strain evidence="3 4">RmlP026</strain>
    </source>
</reference>
<dbReference type="InterPro" id="IPR000757">
    <property type="entry name" value="Beta-glucanase-like"/>
</dbReference>
<comment type="caution">
    <text evidence="3">The sequence shown here is derived from an EMBL/GenBank/DDBJ whole genome shotgun (WGS) entry which is preliminary data.</text>
</comment>
<evidence type="ECO:0000313" key="4">
    <source>
        <dbReference type="Proteomes" id="UP000290759"/>
    </source>
</evidence>
<dbReference type="InterPro" id="IPR050546">
    <property type="entry name" value="Glycosyl_Hydrlase_16"/>
</dbReference>
<dbReference type="GO" id="GO:0005975">
    <property type="term" value="P:carbohydrate metabolic process"/>
    <property type="evidence" value="ECO:0007669"/>
    <property type="project" value="InterPro"/>
</dbReference>
<feature type="domain" description="GH16" evidence="2">
    <location>
        <begin position="41"/>
        <end position="285"/>
    </location>
</feature>
<accession>A0A4Q2U077</accession>
<organism evidence="3 4">
    <name type="scientific">Lichenibacterium minor</name>
    <dbReference type="NCBI Taxonomy" id="2316528"/>
    <lineage>
        <taxon>Bacteria</taxon>
        <taxon>Pseudomonadati</taxon>
        <taxon>Pseudomonadota</taxon>
        <taxon>Alphaproteobacteria</taxon>
        <taxon>Hyphomicrobiales</taxon>
        <taxon>Lichenihabitantaceae</taxon>
        <taxon>Lichenibacterium</taxon>
    </lineage>
</organism>
<dbReference type="Proteomes" id="UP000290759">
    <property type="component" value="Unassembled WGS sequence"/>
</dbReference>
<proteinExistence type="inferred from homology"/>
<dbReference type="InterPro" id="IPR013320">
    <property type="entry name" value="ConA-like_dom_sf"/>
</dbReference>
<dbReference type="SUPFAM" id="SSF49899">
    <property type="entry name" value="Concanavalin A-like lectins/glucanases"/>
    <property type="match status" value="1"/>
</dbReference>
<keyword evidence="4" id="KW-1185">Reference proteome</keyword>
<keyword evidence="3" id="KW-0378">Hydrolase</keyword>
<dbReference type="PROSITE" id="PS51762">
    <property type="entry name" value="GH16_2"/>
    <property type="match status" value="1"/>
</dbReference>
<dbReference type="PANTHER" id="PTHR10963:SF55">
    <property type="entry name" value="GLYCOSIDE HYDROLASE FAMILY 16 PROTEIN"/>
    <property type="match status" value="1"/>
</dbReference>
<evidence type="ECO:0000313" key="3">
    <source>
        <dbReference type="EMBL" id="RYC29460.1"/>
    </source>
</evidence>